<keyword evidence="1" id="KW-1133">Transmembrane helix</keyword>
<dbReference type="GeneID" id="39852366"/>
<keyword evidence="1" id="KW-0472">Membrane</keyword>
<evidence type="ECO:0000313" key="3">
    <source>
        <dbReference type="Proteomes" id="UP000296822"/>
    </source>
</evidence>
<dbReference type="NCBIfam" id="TIGR03510">
    <property type="entry name" value="XapX"/>
    <property type="match status" value="1"/>
</dbReference>
<feature type="transmembrane region" description="Helical" evidence="1">
    <location>
        <begin position="35"/>
        <end position="56"/>
    </location>
</feature>
<sequence>MNIIVLSFLAALSVGLLVGVLFTVLDFPIPAPPTFAGVMGVIGTVLGLFLGHQILLRVIG</sequence>
<dbReference type="EMBL" id="CP031305">
    <property type="protein sequence ID" value="QCC55470.1"/>
    <property type="molecule type" value="Genomic_DNA"/>
</dbReference>
<dbReference type="Proteomes" id="UP000296822">
    <property type="component" value="Chromosome"/>
</dbReference>
<protein>
    <submittedName>
        <fullName evidence="2">DUF1427 family protein</fullName>
    </submittedName>
</protein>
<evidence type="ECO:0000256" key="1">
    <source>
        <dbReference type="SAM" id="Phobius"/>
    </source>
</evidence>
<dbReference type="KEGG" id="nbg:DV706_13930"/>
<keyword evidence="1" id="KW-0812">Transmembrane</keyword>
<proteinExistence type="predicted"/>
<accession>A0A4D6HNQ8</accession>
<name>A0A4D6HNQ8_9EURY</name>
<gene>
    <name evidence="2" type="ORF">DV706_13930</name>
</gene>
<reference evidence="2 3" key="1">
    <citation type="journal article" date="2019" name="Nat. Commun.">
        <title>A new type of DNA phosphorothioation-based antiviral system in archaea.</title>
        <authorList>
            <person name="Xiong L."/>
            <person name="Liu S."/>
            <person name="Chen S."/>
            <person name="Xiao Y."/>
            <person name="Zhu B."/>
            <person name="Gao Y."/>
            <person name="Zhang Y."/>
            <person name="Chen B."/>
            <person name="Luo J."/>
            <person name="Deng Z."/>
            <person name="Chen X."/>
            <person name="Wang L."/>
            <person name="Chen S."/>
        </authorList>
    </citation>
    <scope>NUCLEOTIDE SEQUENCE [LARGE SCALE GENOMIC DNA]</scope>
    <source>
        <strain evidence="2 3">JCM 10635</strain>
    </source>
</reference>
<dbReference type="AlphaFoldDB" id="A0A4D6HNQ8"/>
<organism evidence="2 3">
    <name type="scientific">Natronorubrum bangense</name>
    <dbReference type="NCBI Taxonomy" id="61858"/>
    <lineage>
        <taxon>Archaea</taxon>
        <taxon>Methanobacteriati</taxon>
        <taxon>Methanobacteriota</taxon>
        <taxon>Stenosarchaea group</taxon>
        <taxon>Halobacteria</taxon>
        <taxon>Halobacteriales</taxon>
        <taxon>Natrialbaceae</taxon>
        <taxon>Natronorubrum</taxon>
    </lineage>
</organism>
<dbReference type="RefSeq" id="WP_006065675.1">
    <property type="nucleotide sequence ID" value="NZ_CP031305.1"/>
</dbReference>
<evidence type="ECO:0000313" key="2">
    <source>
        <dbReference type="EMBL" id="QCC55470.1"/>
    </source>
</evidence>
<dbReference type="InterPro" id="IPR020017">
    <property type="entry name" value="XapX_domain"/>
</dbReference>